<feature type="binding site" evidence="2">
    <location>
        <begin position="14"/>
        <end position="17"/>
    </location>
    <ligand>
        <name>substrate</name>
    </ligand>
</feature>
<dbReference type="EC" id="2.5.1.-" evidence="2"/>
<dbReference type="InterPro" id="IPR001441">
    <property type="entry name" value="UPP_synth-like"/>
</dbReference>
<feature type="binding site" evidence="2">
    <location>
        <position position="175"/>
    </location>
    <ligand>
        <name>substrate</name>
    </ligand>
</feature>
<dbReference type="CDD" id="cd00475">
    <property type="entry name" value="Cis_IPPS"/>
    <property type="match status" value="1"/>
</dbReference>
<feature type="binding site" evidence="2">
    <location>
        <position position="30"/>
    </location>
    <ligand>
        <name>substrate</name>
    </ligand>
</feature>
<keyword evidence="2" id="KW-0479">Metal-binding</keyword>
<protein>
    <recommendedName>
        <fullName evidence="2">Isoprenyl transferase</fullName>
        <ecNumber evidence="2">2.5.1.-</ecNumber>
    </recommendedName>
</protein>
<organism evidence="3 4">
    <name type="scientific">Candidatus Megaera venefica</name>
    <dbReference type="NCBI Taxonomy" id="2055910"/>
    <lineage>
        <taxon>Bacteria</taxon>
        <taxon>Pseudomonadati</taxon>
        <taxon>Pseudomonadota</taxon>
        <taxon>Alphaproteobacteria</taxon>
        <taxon>Rickettsiales</taxon>
        <taxon>Rickettsiaceae</taxon>
        <taxon>Candidatus Megaera</taxon>
    </lineage>
</organism>
<comment type="similarity">
    <text evidence="2">Belongs to the UPP synthase family.</text>
</comment>
<keyword evidence="4" id="KW-1185">Reference proteome</keyword>
<feature type="binding site" evidence="2">
    <location>
        <begin position="181"/>
        <end position="183"/>
    </location>
    <ligand>
        <name>substrate</name>
    </ligand>
</feature>
<feature type="active site" evidence="2">
    <location>
        <position position="13"/>
    </location>
</feature>
<dbReference type="PANTHER" id="PTHR10291:SF0">
    <property type="entry name" value="DEHYDRODOLICHYL DIPHOSPHATE SYNTHASE 2"/>
    <property type="match status" value="1"/>
</dbReference>
<dbReference type="NCBIfam" id="TIGR00055">
    <property type="entry name" value="uppS"/>
    <property type="match status" value="1"/>
</dbReference>
<keyword evidence="1 2" id="KW-0808">Transferase</keyword>
<dbReference type="EMBL" id="JARJFB010000033">
    <property type="protein sequence ID" value="MEA0970641.1"/>
    <property type="molecule type" value="Genomic_DNA"/>
</dbReference>
<dbReference type="InterPro" id="IPR036424">
    <property type="entry name" value="UPP_synth-like_sf"/>
</dbReference>
<dbReference type="HAMAP" id="MF_01139">
    <property type="entry name" value="ISPT"/>
    <property type="match status" value="1"/>
</dbReference>
<feature type="binding site" evidence="2">
    <location>
        <position position="62"/>
    </location>
    <ligand>
        <name>substrate</name>
    </ligand>
</feature>
<dbReference type="Proteomes" id="UP001291687">
    <property type="component" value="Unassembled WGS sequence"/>
</dbReference>
<evidence type="ECO:0000313" key="3">
    <source>
        <dbReference type="EMBL" id="MEA0970641.1"/>
    </source>
</evidence>
<dbReference type="PANTHER" id="PTHR10291">
    <property type="entry name" value="DEHYDRODOLICHYL DIPHOSPHATE SYNTHASE FAMILY MEMBER"/>
    <property type="match status" value="1"/>
</dbReference>
<accession>A0ABU5NBX9</accession>
<evidence type="ECO:0000256" key="2">
    <source>
        <dbReference type="HAMAP-Rule" id="MF_01139"/>
    </source>
</evidence>
<dbReference type="RefSeq" id="WP_322776544.1">
    <property type="nucleotide sequence ID" value="NZ_JARJFB010000033.1"/>
</dbReference>
<proteinExistence type="inferred from homology"/>
<dbReference type="Pfam" id="PF01255">
    <property type="entry name" value="Prenyltransf"/>
    <property type="match status" value="1"/>
</dbReference>
<comment type="function">
    <text evidence="2">Catalyzes the condensation of isopentenyl diphosphate (IPP) with allylic pyrophosphates generating different type of terpenoids.</text>
</comment>
<dbReference type="PROSITE" id="PS01066">
    <property type="entry name" value="UPP_SYNTHASE"/>
    <property type="match status" value="1"/>
</dbReference>
<feature type="binding site" evidence="2">
    <location>
        <position position="18"/>
    </location>
    <ligand>
        <name>substrate</name>
    </ligand>
</feature>
<sequence length="227" mass="26048">MKQNLNHLAIIMDGNARWAKLHEKSKADGHKKGAEVAKSLMPHLSRLGIKYLTLYTFSSENWQRPAEEVSILINLLSHYVLHETKILTKYGIKLKVIGHLEKLAPSLQQKIKAAVESTKNNSEATVCIAFSYGSRAEIVDAFTKAIDSGITKITEDNFRNFLYDPEMPDVDLLIRTGNDYRISNFLLWQLAYAELYFLDKFWPEFDVSDLEKSIENYSTRQRNFGGR</sequence>
<feature type="binding site" evidence="2">
    <location>
        <begin position="58"/>
        <end position="60"/>
    </location>
    <ligand>
        <name>substrate</name>
    </ligand>
</feature>
<gene>
    <name evidence="3" type="ORF">Megvenef_00608</name>
</gene>
<feature type="active site" description="Proton acceptor" evidence="2">
    <location>
        <position position="61"/>
    </location>
</feature>
<dbReference type="SUPFAM" id="SSF64005">
    <property type="entry name" value="Undecaprenyl diphosphate synthase"/>
    <property type="match status" value="1"/>
</dbReference>
<evidence type="ECO:0000256" key="1">
    <source>
        <dbReference type="ARBA" id="ARBA00022679"/>
    </source>
</evidence>
<feature type="binding site" evidence="2">
    <location>
        <position position="194"/>
    </location>
    <ligand>
        <name>Mg(2+)</name>
        <dbReference type="ChEBI" id="CHEBI:18420"/>
    </ligand>
</feature>
<name>A0ABU5NBX9_9RICK</name>
<comment type="subunit">
    <text evidence="2">Homodimer.</text>
</comment>
<comment type="cofactor">
    <cofactor evidence="2">
        <name>Mg(2+)</name>
        <dbReference type="ChEBI" id="CHEBI:18420"/>
    </cofactor>
    <text evidence="2">Binds 2 magnesium ions per subunit.</text>
</comment>
<keyword evidence="2" id="KW-0460">Magnesium</keyword>
<feature type="binding site" evidence="2">
    <location>
        <position position="13"/>
    </location>
    <ligand>
        <name>Mg(2+)</name>
        <dbReference type="ChEBI" id="CHEBI:18420"/>
    </ligand>
</feature>
<dbReference type="InterPro" id="IPR018520">
    <property type="entry name" value="UPP_synth-like_CS"/>
</dbReference>
<reference evidence="3 4" key="1">
    <citation type="submission" date="2023-03" db="EMBL/GenBank/DDBJ databases">
        <title>Host association and intracellularity evolved multiple times independently in the Rickettsiales.</title>
        <authorList>
            <person name="Castelli M."/>
            <person name="Nardi T."/>
            <person name="Gammuto L."/>
            <person name="Bellinzona G."/>
            <person name="Sabaneyeva E."/>
            <person name="Potekhin A."/>
            <person name="Serra V."/>
            <person name="Petroni G."/>
            <person name="Sassera D."/>
        </authorList>
    </citation>
    <scope>NUCLEOTIDE SEQUENCE [LARGE SCALE GENOMIC DNA]</scope>
    <source>
        <strain evidence="3 4">Sr 2-6</strain>
    </source>
</reference>
<feature type="binding site" evidence="2">
    <location>
        <position position="64"/>
    </location>
    <ligand>
        <name>substrate</name>
    </ligand>
</feature>
<comment type="caution">
    <text evidence="3">The sequence shown here is derived from an EMBL/GenBank/DDBJ whole genome shotgun (WGS) entry which is preliminary data.</text>
</comment>
<feature type="binding site" evidence="2">
    <location>
        <position position="26"/>
    </location>
    <ligand>
        <name>substrate</name>
    </ligand>
</feature>
<evidence type="ECO:0000313" key="4">
    <source>
        <dbReference type="Proteomes" id="UP001291687"/>
    </source>
</evidence>
<dbReference type="Gene3D" id="3.40.1180.10">
    <property type="entry name" value="Decaprenyl diphosphate synthase-like"/>
    <property type="match status" value="1"/>
</dbReference>